<dbReference type="InterPro" id="IPR029052">
    <property type="entry name" value="Metallo-depent_PP-like"/>
</dbReference>
<organism evidence="4 5">
    <name type="scientific">Halalkalibacter krulwichiae</name>
    <dbReference type="NCBI Taxonomy" id="199441"/>
    <lineage>
        <taxon>Bacteria</taxon>
        <taxon>Bacillati</taxon>
        <taxon>Bacillota</taxon>
        <taxon>Bacilli</taxon>
        <taxon>Bacillales</taxon>
        <taxon>Bacillaceae</taxon>
        <taxon>Halalkalibacter</taxon>
    </lineage>
</organism>
<dbReference type="AlphaFoldDB" id="A0A1X9MGK3"/>
<dbReference type="RefSeq" id="WP_066153244.1">
    <property type="nucleotide sequence ID" value="NZ_CP020814.1"/>
</dbReference>
<dbReference type="PANTHER" id="PTHR11124">
    <property type="entry name" value="VACUOLAR SORTING PROTEIN VPS29"/>
    <property type="match status" value="1"/>
</dbReference>
<dbReference type="KEGG" id="bkw:BkAM31D_18325"/>
<evidence type="ECO:0000313" key="5">
    <source>
        <dbReference type="Proteomes" id="UP000193006"/>
    </source>
</evidence>
<proteinExistence type="inferred from homology"/>
<keyword evidence="2" id="KW-0479">Metal-binding</keyword>
<keyword evidence="5" id="KW-1185">Reference proteome</keyword>
<evidence type="ECO:0000259" key="3">
    <source>
        <dbReference type="Pfam" id="PF12850"/>
    </source>
</evidence>
<gene>
    <name evidence="4" type="ORF">BkAM31D_18325</name>
</gene>
<comment type="similarity">
    <text evidence="1 2">Belongs to the metallophosphoesterase superfamily. YfcE family.</text>
</comment>
<name>A0A1X9MGK3_9BACI</name>
<reference evidence="4 5" key="1">
    <citation type="submission" date="2017-04" db="EMBL/GenBank/DDBJ databases">
        <title>Bacillus krulwichiae AM31D Genome sequencing and assembly.</title>
        <authorList>
            <person name="Krulwich T.A."/>
            <person name="Anastor L."/>
            <person name="Ehrlich R."/>
            <person name="Ehrlich G.D."/>
            <person name="Janto B."/>
        </authorList>
    </citation>
    <scope>NUCLEOTIDE SEQUENCE [LARGE SCALE GENOMIC DNA]</scope>
    <source>
        <strain evidence="4 5">AM31D</strain>
    </source>
</reference>
<dbReference type="InterPro" id="IPR024654">
    <property type="entry name" value="Calcineurin-like_PHP_lpxH"/>
</dbReference>
<dbReference type="GO" id="GO:0016787">
    <property type="term" value="F:hydrolase activity"/>
    <property type="evidence" value="ECO:0007669"/>
    <property type="project" value="UniProtKB-UniRule"/>
</dbReference>
<dbReference type="EMBL" id="CP020814">
    <property type="protein sequence ID" value="ARK31640.1"/>
    <property type="molecule type" value="Genomic_DNA"/>
</dbReference>
<protein>
    <recommendedName>
        <fullName evidence="2">Phosphoesterase</fullName>
        <ecNumber evidence="2">3.1.4.-</ecNumber>
    </recommendedName>
</protein>
<evidence type="ECO:0000256" key="1">
    <source>
        <dbReference type="ARBA" id="ARBA00008950"/>
    </source>
</evidence>
<accession>A0A1X9MGK3</accession>
<dbReference type="InterPro" id="IPR000979">
    <property type="entry name" value="Phosphodiesterase_MJ0936/Vps29"/>
</dbReference>
<feature type="domain" description="Calcineurin-like phosphoesterase" evidence="3">
    <location>
        <begin position="1"/>
        <end position="145"/>
    </location>
</feature>
<dbReference type="EC" id="3.1.4.-" evidence="2"/>
<dbReference type="GO" id="GO:0046872">
    <property type="term" value="F:metal ion binding"/>
    <property type="evidence" value="ECO:0007669"/>
    <property type="project" value="UniProtKB-KW"/>
</dbReference>
<comment type="cofactor">
    <cofactor evidence="2">
        <name>a divalent metal cation</name>
        <dbReference type="ChEBI" id="CHEBI:60240"/>
    </cofactor>
</comment>
<dbReference type="NCBIfam" id="TIGR00040">
    <property type="entry name" value="yfcE"/>
    <property type="match status" value="1"/>
</dbReference>
<dbReference type="Pfam" id="PF12850">
    <property type="entry name" value="Metallophos_2"/>
    <property type="match status" value="1"/>
</dbReference>
<evidence type="ECO:0000313" key="4">
    <source>
        <dbReference type="EMBL" id="ARK31640.1"/>
    </source>
</evidence>
<dbReference type="SUPFAM" id="SSF56300">
    <property type="entry name" value="Metallo-dependent phosphatases"/>
    <property type="match status" value="1"/>
</dbReference>
<dbReference type="STRING" id="199441.BkAM31D_18325"/>
<sequence>MKALIISDSHGWTHELKTIIDRHRNQVDVIFHCGDSELSENDEALKGVNVVRGNCDFGDDFPEELIESVGGVTFFVAHGHHYNVKMTYVPLSYRAEEHQANVTCFGHSHVATAFMENEVLYINPGSIRLPRQHPQGTYCICEYDEKEISVTFFNTHGENIPELTVAFKRK</sequence>
<dbReference type="Gene3D" id="3.60.21.10">
    <property type="match status" value="1"/>
</dbReference>
<dbReference type="Proteomes" id="UP000193006">
    <property type="component" value="Chromosome"/>
</dbReference>
<evidence type="ECO:0000256" key="2">
    <source>
        <dbReference type="RuleBase" id="RU362039"/>
    </source>
</evidence>